<evidence type="ECO:0000259" key="3">
    <source>
        <dbReference type="PROSITE" id="PS51857"/>
    </source>
</evidence>
<dbReference type="GO" id="GO:0003676">
    <property type="term" value="F:nucleic acid binding"/>
    <property type="evidence" value="ECO:0007669"/>
    <property type="project" value="InterPro"/>
</dbReference>
<evidence type="ECO:0000313" key="5">
    <source>
        <dbReference type="Proteomes" id="UP001295423"/>
    </source>
</evidence>
<comment type="caution">
    <text evidence="4">The sequence shown here is derived from an EMBL/GenBank/DDBJ whole genome shotgun (WGS) entry which is preliminary data.</text>
</comment>
<dbReference type="SUPFAM" id="SSF50249">
    <property type="entry name" value="Nucleic acid-binding proteins"/>
    <property type="match status" value="1"/>
</dbReference>
<feature type="region of interest" description="Disordered" evidence="1">
    <location>
        <begin position="86"/>
        <end position="121"/>
    </location>
</feature>
<dbReference type="InterPro" id="IPR002059">
    <property type="entry name" value="CSP_DNA-bd"/>
</dbReference>
<dbReference type="PANTHER" id="PTHR46565">
    <property type="entry name" value="COLD SHOCK DOMAIN PROTEIN 2"/>
    <property type="match status" value="1"/>
</dbReference>
<dbReference type="PROSITE" id="PS00352">
    <property type="entry name" value="CSD_1"/>
    <property type="match status" value="1"/>
</dbReference>
<dbReference type="InterPro" id="IPR019844">
    <property type="entry name" value="CSD_CS"/>
</dbReference>
<protein>
    <recommendedName>
        <fullName evidence="3">CSD domain-containing protein</fullName>
    </recommendedName>
</protein>
<evidence type="ECO:0000256" key="2">
    <source>
        <dbReference type="SAM" id="SignalP"/>
    </source>
</evidence>
<dbReference type="EMBL" id="CAKOGP040001825">
    <property type="protein sequence ID" value="CAJ1953464.1"/>
    <property type="molecule type" value="Genomic_DNA"/>
</dbReference>
<dbReference type="PRINTS" id="PR00050">
    <property type="entry name" value="COLDSHOCK"/>
</dbReference>
<accession>A0AAD2JIB7</accession>
<feature type="chain" id="PRO_5042262454" description="CSD domain-containing protein" evidence="2">
    <location>
        <begin position="18"/>
        <end position="121"/>
    </location>
</feature>
<gene>
    <name evidence="4" type="ORF">CYCCA115_LOCUS14064</name>
</gene>
<feature type="signal peptide" evidence="2">
    <location>
        <begin position="1"/>
        <end position="17"/>
    </location>
</feature>
<dbReference type="InterPro" id="IPR012340">
    <property type="entry name" value="NA-bd_OB-fold"/>
</dbReference>
<evidence type="ECO:0000256" key="1">
    <source>
        <dbReference type="SAM" id="MobiDB-lite"/>
    </source>
</evidence>
<organism evidence="4 5">
    <name type="scientific">Cylindrotheca closterium</name>
    <dbReference type="NCBI Taxonomy" id="2856"/>
    <lineage>
        <taxon>Eukaryota</taxon>
        <taxon>Sar</taxon>
        <taxon>Stramenopiles</taxon>
        <taxon>Ochrophyta</taxon>
        <taxon>Bacillariophyta</taxon>
        <taxon>Bacillariophyceae</taxon>
        <taxon>Bacillariophycidae</taxon>
        <taxon>Bacillariales</taxon>
        <taxon>Bacillariaceae</taxon>
        <taxon>Cylindrotheca</taxon>
    </lineage>
</organism>
<keyword evidence="2" id="KW-0732">Signal</keyword>
<dbReference type="Pfam" id="PF00313">
    <property type="entry name" value="CSD"/>
    <property type="match status" value="1"/>
</dbReference>
<sequence>MIKSILLLILSIYAAAAFTLQPNSRVSNSALFMSDDSKTGTVKWFNTMKGFGFIVPDDDGPDVFVHQTEIKSEGFRSLADGESVEYVPQVDDSGRTKATRVTGPGGGNVQGAPFNPDSNFD</sequence>
<dbReference type="Gene3D" id="2.40.50.140">
    <property type="entry name" value="Nucleic acid-binding proteins"/>
    <property type="match status" value="1"/>
</dbReference>
<dbReference type="PANTHER" id="PTHR46565:SF20">
    <property type="entry name" value="COLD SHOCK DOMAIN-CONTAINING PROTEIN 4"/>
    <property type="match status" value="1"/>
</dbReference>
<dbReference type="InterPro" id="IPR011129">
    <property type="entry name" value="CSD"/>
</dbReference>
<name>A0AAD2JIB7_9STRA</name>
<dbReference type="SMART" id="SM00357">
    <property type="entry name" value="CSP"/>
    <property type="match status" value="1"/>
</dbReference>
<dbReference type="AlphaFoldDB" id="A0AAD2JIB7"/>
<dbReference type="PROSITE" id="PS51857">
    <property type="entry name" value="CSD_2"/>
    <property type="match status" value="1"/>
</dbReference>
<dbReference type="Proteomes" id="UP001295423">
    <property type="component" value="Unassembled WGS sequence"/>
</dbReference>
<reference evidence="4" key="1">
    <citation type="submission" date="2023-08" db="EMBL/GenBank/DDBJ databases">
        <authorList>
            <person name="Audoor S."/>
            <person name="Bilcke G."/>
        </authorList>
    </citation>
    <scope>NUCLEOTIDE SEQUENCE</scope>
</reference>
<keyword evidence="5" id="KW-1185">Reference proteome</keyword>
<feature type="domain" description="CSD" evidence="3">
    <location>
        <begin position="37"/>
        <end position="103"/>
    </location>
</feature>
<evidence type="ECO:0000313" key="4">
    <source>
        <dbReference type="EMBL" id="CAJ1953464.1"/>
    </source>
</evidence>
<dbReference type="CDD" id="cd04458">
    <property type="entry name" value="CSP_CDS"/>
    <property type="match status" value="1"/>
</dbReference>
<proteinExistence type="predicted"/>